<name>A0A2W5ZER3_9BACT</name>
<sequence length="417" mass="42043">MPPCRATRSRASATGTWRRSIADACGRGAAVHLDCSAVSSPSRWPLVAVGLSAAMCACSSAAPTTPSAALATKAAVSGVPPVTPATLPLSVAVGQMLVASVSGPVVTDGLRHLILDDKVGTVLLFRSNFGDAAGLRSWTTQLQALGRIAGLPAPLLVTTDEEGGSVDQVANGLHLLPAAQALGSEGSAGVRRDVAAMAGGLRADGVGLDLAPVADLRTNPADAVIGSRSFGSDASVVGPLVAAYVNGLHDGGVGATLKHFPGLGGAAGDPHRQVVTDLVTLAQWSATTARSFAAGIGAGADAVMTTSLRVPNLDPSNRPALLSPVIVRLLRDTLRFSGVVLTDSLSMTAVGESMPRATVDAAAAGNDLLLMSSGSTTLEDQADQMLLAAVRSGAIPEGQVQASAQRVLALHRRYVLT</sequence>
<evidence type="ECO:0000313" key="7">
    <source>
        <dbReference type="EMBL" id="PZR83949.1"/>
    </source>
</evidence>
<protein>
    <recommendedName>
        <fullName evidence="3">beta-N-acetylhexosaminidase</fullName>
        <ecNumber evidence="3">3.2.1.52</ecNumber>
    </recommendedName>
</protein>
<comment type="similarity">
    <text evidence="2">Belongs to the glycosyl hydrolase 3 family.</text>
</comment>
<comment type="caution">
    <text evidence="7">The sequence shown here is derived from an EMBL/GenBank/DDBJ whole genome shotgun (WGS) entry which is preliminary data.</text>
</comment>
<dbReference type="SUPFAM" id="SSF51445">
    <property type="entry name" value="(Trans)glycosidases"/>
    <property type="match status" value="1"/>
</dbReference>
<dbReference type="GO" id="GO:0009254">
    <property type="term" value="P:peptidoglycan turnover"/>
    <property type="evidence" value="ECO:0007669"/>
    <property type="project" value="TreeGrafter"/>
</dbReference>
<dbReference type="EC" id="3.2.1.52" evidence="3"/>
<feature type="domain" description="Glycoside hydrolase family 3 N-terminal" evidence="6">
    <location>
        <begin position="93"/>
        <end position="409"/>
    </location>
</feature>
<evidence type="ECO:0000259" key="6">
    <source>
        <dbReference type="Pfam" id="PF00933"/>
    </source>
</evidence>
<dbReference type="Proteomes" id="UP000248724">
    <property type="component" value="Unassembled WGS sequence"/>
</dbReference>
<dbReference type="PANTHER" id="PTHR30480:SF13">
    <property type="entry name" value="BETA-HEXOSAMINIDASE"/>
    <property type="match status" value="1"/>
</dbReference>
<dbReference type="GO" id="GO:0004563">
    <property type="term" value="F:beta-N-acetylhexosaminidase activity"/>
    <property type="evidence" value="ECO:0007669"/>
    <property type="project" value="UniProtKB-EC"/>
</dbReference>
<keyword evidence="5" id="KW-0326">Glycosidase</keyword>
<dbReference type="Pfam" id="PF00933">
    <property type="entry name" value="Glyco_hydro_3"/>
    <property type="match status" value="1"/>
</dbReference>
<evidence type="ECO:0000256" key="1">
    <source>
        <dbReference type="ARBA" id="ARBA00001231"/>
    </source>
</evidence>
<gene>
    <name evidence="7" type="ORF">DLM65_00800</name>
</gene>
<organism evidence="7 8">
    <name type="scientific">Candidatus Aeolococcus gillhamiae</name>
    <dbReference type="NCBI Taxonomy" id="3127015"/>
    <lineage>
        <taxon>Bacteria</taxon>
        <taxon>Bacillati</taxon>
        <taxon>Candidatus Dormiibacterota</taxon>
        <taxon>Candidatus Dormibacteria</taxon>
        <taxon>Candidatus Aeolococcales</taxon>
        <taxon>Candidatus Aeolococcaceae</taxon>
        <taxon>Candidatus Aeolococcus</taxon>
    </lineage>
</organism>
<reference evidence="7 8" key="1">
    <citation type="journal article" date="2017" name="Nature">
        <title>Atmospheric trace gases support primary production in Antarctic desert surface soil.</title>
        <authorList>
            <person name="Ji M."/>
            <person name="Greening C."/>
            <person name="Vanwonterghem I."/>
            <person name="Carere C.R."/>
            <person name="Bay S.K."/>
            <person name="Steen J.A."/>
            <person name="Montgomery K."/>
            <person name="Lines T."/>
            <person name="Beardall J."/>
            <person name="van Dorst J."/>
            <person name="Snape I."/>
            <person name="Stott M.B."/>
            <person name="Hugenholtz P."/>
            <person name="Ferrari B.C."/>
        </authorList>
    </citation>
    <scope>NUCLEOTIDE SEQUENCE [LARGE SCALE GENOMIC DNA]</scope>
    <source>
        <strain evidence="7">RRmetagenome_bin12</strain>
    </source>
</reference>
<evidence type="ECO:0000256" key="2">
    <source>
        <dbReference type="ARBA" id="ARBA00005336"/>
    </source>
</evidence>
<evidence type="ECO:0000256" key="4">
    <source>
        <dbReference type="ARBA" id="ARBA00022801"/>
    </source>
</evidence>
<dbReference type="AlphaFoldDB" id="A0A2W5ZER3"/>
<dbReference type="InterPro" id="IPR036962">
    <property type="entry name" value="Glyco_hydro_3_N_sf"/>
</dbReference>
<proteinExistence type="inferred from homology"/>
<dbReference type="InterPro" id="IPR050226">
    <property type="entry name" value="NagZ_Beta-hexosaminidase"/>
</dbReference>
<keyword evidence="4" id="KW-0378">Hydrolase</keyword>
<dbReference type="GO" id="GO:0005975">
    <property type="term" value="P:carbohydrate metabolic process"/>
    <property type="evidence" value="ECO:0007669"/>
    <property type="project" value="InterPro"/>
</dbReference>
<evidence type="ECO:0000256" key="3">
    <source>
        <dbReference type="ARBA" id="ARBA00012663"/>
    </source>
</evidence>
<dbReference type="EMBL" id="QHBU01000016">
    <property type="protein sequence ID" value="PZR83949.1"/>
    <property type="molecule type" value="Genomic_DNA"/>
</dbReference>
<comment type="catalytic activity">
    <reaction evidence="1">
        <text>Hydrolysis of terminal non-reducing N-acetyl-D-hexosamine residues in N-acetyl-beta-D-hexosaminides.</text>
        <dbReference type="EC" id="3.2.1.52"/>
    </reaction>
</comment>
<dbReference type="InterPro" id="IPR017853">
    <property type="entry name" value="GH"/>
</dbReference>
<evidence type="ECO:0000256" key="5">
    <source>
        <dbReference type="ARBA" id="ARBA00023295"/>
    </source>
</evidence>
<evidence type="ECO:0000313" key="8">
    <source>
        <dbReference type="Proteomes" id="UP000248724"/>
    </source>
</evidence>
<accession>A0A2W5ZER3</accession>
<dbReference type="Gene3D" id="3.20.20.300">
    <property type="entry name" value="Glycoside hydrolase, family 3, N-terminal domain"/>
    <property type="match status" value="1"/>
</dbReference>
<dbReference type="InterPro" id="IPR001764">
    <property type="entry name" value="Glyco_hydro_3_N"/>
</dbReference>
<dbReference type="PANTHER" id="PTHR30480">
    <property type="entry name" value="BETA-HEXOSAMINIDASE-RELATED"/>
    <property type="match status" value="1"/>
</dbReference>